<accession>A0A1W1D2A1</accession>
<dbReference type="AlphaFoldDB" id="A0A1W1D2A1"/>
<sequence>MALSKKLINKAIKRIQAEGSPFTPDAYREAFCKEAKLAGVAVQDCMGVEKFIPTLSKDLQKQIKEYRLKTTDELVRFLITQLNQTKSQYSEKKVKKLAHLFANALTPSIASKEHQVLQKTMTKLTTNPTVLMGTEQIENEIKSAISLRISLDKESLKEIIKPLDGVMQEVTLRLLKMIETSNTSNSDIKEIKQELKKYQHSDNDLKKIHDKIYTLVDSFEKGTQVLSQELTTYSNELKEMDKKIKRLEKELEEAKKDSREDFLTKLYNKRALEEFFEKKEAEYKRHNTNYSMVMFDLDHFKNINDTYGHDTGDIVLRSFAKILQSQIRKEDILGRFGGEEFVALLGQTDINGAKAFAEKVRKNVEQKRFMHKKERMPITVSCGVSERKQCNSMEELFALADENLYKAKNGGRNRVVG</sequence>
<gene>
    <name evidence="3" type="ORF">MNB_SM-3-1487</name>
</gene>
<reference evidence="3" key="1">
    <citation type="submission" date="2016-10" db="EMBL/GenBank/DDBJ databases">
        <authorList>
            <person name="de Groot N.N."/>
        </authorList>
    </citation>
    <scope>NUCLEOTIDE SEQUENCE</scope>
</reference>
<dbReference type="SMART" id="SM00267">
    <property type="entry name" value="GGDEF"/>
    <property type="match status" value="1"/>
</dbReference>
<dbReference type="PROSITE" id="PS50887">
    <property type="entry name" value="GGDEF"/>
    <property type="match status" value="1"/>
</dbReference>
<dbReference type="PANTHER" id="PTHR45138">
    <property type="entry name" value="REGULATORY COMPONENTS OF SENSORY TRANSDUCTION SYSTEM"/>
    <property type="match status" value="1"/>
</dbReference>
<dbReference type="Pfam" id="PF00990">
    <property type="entry name" value="GGDEF"/>
    <property type="match status" value="1"/>
</dbReference>
<organism evidence="3">
    <name type="scientific">hydrothermal vent metagenome</name>
    <dbReference type="NCBI Taxonomy" id="652676"/>
    <lineage>
        <taxon>unclassified sequences</taxon>
        <taxon>metagenomes</taxon>
        <taxon>ecological metagenomes</taxon>
    </lineage>
</organism>
<dbReference type="InterPro" id="IPR050469">
    <property type="entry name" value="Diguanylate_Cyclase"/>
</dbReference>
<dbReference type="InterPro" id="IPR043128">
    <property type="entry name" value="Rev_trsase/Diguanyl_cyclase"/>
</dbReference>
<evidence type="ECO:0000259" key="2">
    <source>
        <dbReference type="PROSITE" id="PS50887"/>
    </source>
</evidence>
<feature type="domain" description="GGDEF" evidence="2">
    <location>
        <begin position="288"/>
        <end position="417"/>
    </location>
</feature>
<dbReference type="EMBL" id="FPHP01000003">
    <property type="protein sequence ID" value="SFV74771.1"/>
    <property type="molecule type" value="Genomic_DNA"/>
</dbReference>
<keyword evidence="1" id="KW-0175">Coiled coil</keyword>
<dbReference type="InterPro" id="IPR000160">
    <property type="entry name" value="GGDEF_dom"/>
</dbReference>
<dbReference type="PANTHER" id="PTHR45138:SF9">
    <property type="entry name" value="DIGUANYLATE CYCLASE DGCM-RELATED"/>
    <property type="match status" value="1"/>
</dbReference>
<name>A0A1W1D2A1_9ZZZZ</name>
<protein>
    <recommendedName>
        <fullName evidence="2">GGDEF domain-containing protein</fullName>
    </recommendedName>
</protein>
<dbReference type="CDD" id="cd01949">
    <property type="entry name" value="GGDEF"/>
    <property type="match status" value="1"/>
</dbReference>
<dbReference type="FunFam" id="3.30.70.270:FF:000001">
    <property type="entry name" value="Diguanylate cyclase domain protein"/>
    <property type="match status" value="1"/>
</dbReference>
<feature type="coiled-coil region" evidence="1">
    <location>
        <begin position="188"/>
        <end position="264"/>
    </location>
</feature>
<dbReference type="SUPFAM" id="SSF55073">
    <property type="entry name" value="Nucleotide cyclase"/>
    <property type="match status" value="1"/>
</dbReference>
<evidence type="ECO:0000256" key="1">
    <source>
        <dbReference type="SAM" id="Coils"/>
    </source>
</evidence>
<dbReference type="Gene3D" id="3.30.70.270">
    <property type="match status" value="1"/>
</dbReference>
<dbReference type="GO" id="GO:0052621">
    <property type="term" value="F:diguanylate cyclase activity"/>
    <property type="evidence" value="ECO:0007669"/>
    <property type="project" value="TreeGrafter"/>
</dbReference>
<evidence type="ECO:0000313" key="3">
    <source>
        <dbReference type="EMBL" id="SFV74771.1"/>
    </source>
</evidence>
<dbReference type="InterPro" id="IPR029787">
    <property type="entry name" value="Nucleotide_cyclase"/>
</dbReference>
<dbReference type="NCBIfam" id="TIGR00254">
    <property type="entry name" value="GGDEF"/>
    <property type="match status" value="1"/>
</dbReference>
<proteinExistence type="predicted"/>